<sequence length="519" mass="57045">MAIPTNQNDASSETVLVAKGVSKAFSGVYALKGVDFDLRAGEVHALLGANGAGKSTLIKILDGVQPQDEGTVEIDGRERTPADIATVFQELSLVPSLSVAENIFLGNEPRNRFTFVDRKKMNRVAKELLEGLGLRLRPEEPVENLSVASRQLVEIAKAIHRDARVLVLDEPTSTLTKADQLLLFESVRDIQKSGVGIIYVTHRLTEVFELADRVTIIRDGRKVLTENVAEMEMATLVREISGTAIDEDGPPKESFDRFAHPETVRRSTTGPKLRVTDLSGDRFANISFRADGGRIIGIAGLIGSGRTELLETIAGARRAMAGEIELDGRAVRFKHPWEALKAGVALVPEDRHRSGVILQHSIQRNLTLAHRRSLTRAGFVDNRAAANLVRGLADTLQVKAASMASPVQSLSGGNQQKVVFAKWLQPGMQVLLLDEPTQGVDVRARQEIYSVIRRFAEEGAAIVVVSSDFVELNELCDEICFMTSTTMSRSEPVTDDVTDQYIYSRLNERVLQSHERDHQ</sequence>
<dbReference type="AlphaFoldDB" id="A0A3S9WBU5"/>
<dbReference type="SUPFAM" id="SSF52540">
    <property type="entry name" value="P-loop containing nucleoside triphosphate hydrolases"/>
    <property type="match status" value="2"/>
</dbReference>
<dbReference type="KEGG" id="mlv:CVS47_02175"/>
<dbReference type="SMART" id="SM00382">
    <property type="entry name" value="AAA"/>
    <property type="match status" value="2"/>
</dbReference>
<gene>
    <name evidence="6" type="primary">rbsA_3</name>
    <name evidence="6" type="ORF">CVS47_02175</name>
</gene>
<dbReference type="GO" id="GO:0016887">
    <property type="term" value="F:ATP hydrolysis activity"/>
    <property type="evidence" value="ECO:0007669"/>
    <property type="project" value="InterPro"/>
</dbReference>
<dbReference type="EC" id="3.6.3.17" evidence="6"/>
<dbReference type="Pfam" id="PF00005">
    <property type="entry name" value="ABC_tran"/>
    <property type="match status" value="2"/>
</dbReference>
<dbReference type="Proteomes" id="UP000276888">
    <property type="component" value="Chromosome"/>
</dbReference>
<evidence type="ECO:0000256" key="4">
    <source>
        <dbReference type="ARBA" id="ARBA00022840"/>
    </source>
</evidence>
<feature type="domain" description="ABC transporter" evidence="5">
    <location>
        <begin position="259"/>
        <end position="509"/>
    </location>
</feature>
<feature type="domain" description="ABC transporter" evidence="5">
    <location>
        <begin position="16"/>
        <end position="244"/>
    </location>
</feature>
<dbReference type="Gene3D" id="3.40.50.300">
    <property type="entry name" value="P-loop containing nucleotide triphosphate hydrolases"/>
    <property type="match status" value="2"/>
</dbReference>
<protein>
    <submittedName>
        <fullName evidence="6">Ribose import ATP-binding protein RbsA</fullName>
        <ecNumber evidence="6">3.6.3.17</ecNumber>
    </submittedName>
</protein>
<evidence type="ECO:0000256" key="2">
    <source>
        <dbReference type="ARBA" id="ARBA00022737"/>
    </source>
</evidence>
<keyword evidence="3" id="KW-0547">Nucleotide-binding</keyword>
<dbReference type="InterPro" id="IPR027417">
    <property type="entry name" value="P-loop_NTPase"/>
</dbReference>
<keyword evidence="7" id="KW-1185">Reference proteome</keyword>
<evidence type="ECO:0000256" key="3">
    <source>
        <dbReference type="ARBA" id="ARBA00022741"/>
    </source>
</evidence>
<dbReference type="InterPro" id="IPR050107">
    <property type="entry name" value="ABC_carbohydrate_import_ATPase"/>
</dbReference>
<keyword evidence="1" id="KW-0813">Transport</keyword>
<evidence type="ECO:0000256" key="1">
    <source>
        <dbReference type="ARBA" id="ARBA00022448"/>
    </source>
</evidence>
<dbReference type="InterPro" id="IPR003593">
    <property type="entry name" value="AAA+_ATPase"/>
</dbReference>
<evidence type="ECO:0000313" key="6">
    <source>
        <dbReference type="EMBL" id="AZS37538.1"/>
    </source>
</evidence>
<dbReference type="PROSITE" id="PS50893">
    <property type="entry name" value="ABC_TRANSPORTER_2"/>
    <property type="match status" value="2"/>
</dbReference>
<keyword evidence="4 6" id="KW-0067">ATP-binding</keyword>
<organism evidence="6 7">
    <name type="scientific">Microbacterium lemovicicum</name>
    <dbReference type="NCBI Taxonomy" id="1072463"/>
    <lineage>
        <taxon>Bacteria</taxon>
        <taxon>Bacillati</taxon>
        <taxon>Actinomycetota</taxon>
        <taxon>Actinomycetes</taxon>
        <taxon>Micrococcales</taxon>
        <taxon>Microbacteriaceae</taxon>
        <taxon>Microbacterium</taxon>
    </lineage>
</organism>
<dbReference type="InterPro" id="IPR017871">
    <property type="entry name" value="ABC_transporter-like_CS"/>
</dbReference>
<dbReference type="PROSITE" id="PS00211">
    <property type="entry name" value="ABC_TRANSPORTER_1"/>
    <property type="match status" value="1"/>
</dbReference>
<reference evidence="6 7" key="1">
    <citation type="submission" date="2018-08" db="EMBL/GenBank/DDBJ databases">
        <title>Microbacterium lemovicicum sp. nov., a bacterium isolated from a natural uranium-rich soil.</title>
        <authorList>
            <person name="ORTET P."/>
        </authorList>
    </citation>
    <scope>NUCLEOTIDE SEQUENCE [LARGE SCALE GENOMIC DNA]</scope>
    <source>
        <strain evidence="6 7">Viu22</strain>
    </source>
</reference>
<dbReference type="GO" id="GO:0005524">
    <property type="term" value="F:ATP binding"/>
    <property type="evidence" value="ECO:0007669"/>
    <property type="project" value="UniProtKB-KW"/>
</dbReference>
<dbReference type="CDD" id="cd03215">
    <property type="entry name" value="ABC_Carb_Monos_II"/>
    <property type="match status" value="1"/>
</dbReference>
<dbReference type="InterPro" id="IPR003439">
    <property type="entry name" value="ABC_transporter-like_ATP-bd"/>
</dbReference>
<dbReference type="PANTHER" id="PTHR43790:SF9">
    <property type="entry name" value="GALACTOFURANOSE TRANSPORTER ATP-BINDING PROTEIN YTFR"/>
    <property type="match status" value="1"/>
</dbReference>
<keyword evidence="2" id="KW-0677">Repeat</keyword>
<dbReference type="CDD" id="cd03216">
    <property type="entry name" value="ABC_Carb_Monos_I"/>
    <property type="match status" value="1"/>
</dbReference>
<keyword evidence="6" id="KW-0378">Hydrolase</keyword>
<dbReference type="RefSeq" id="WP_127096083.1">
    <property type="nucleotide sequence ID" value="NZ_CP031423.1"/>
</dbReference>
<dbReference type="PANTHER" id="PTHR43790">
    <property type="entry name" value="CARBOHYDRATE TRANSPORT ATP-BINDING PROTEIN MG119-RELATED"/>
    <property type="match status" value="1"/>
</dbReference>
<name>A0A3S9WBU5_9MICO</name>
<evidence type="ECO:0000313" key="7">
    <source>
        <dbReference type="Proteomes" id="UP000276888"/>
    </source>
</evidence>
<accession>A0A3S9WBU5</accession>
<evidence type="ECO:0000259" key="5">
    <source>
        <dbReference type="PROSITE" id="PS50893"/>
    </source>
</evidence>
<dbReference type="EMBL" id="CP031423">
    <property type="protein sequence ID" value="AZS37538.1"/>
    <property type="molecule type" value="Genomic_DNA"/>
</dbReference>
<proteinExistence type="predicted"/>
<dbReference type="OrthoDB" id="39350at2"/>